<feature type="transmembrane region" description="Helical" evidence="7">
    <location>
        <begin position="109"/>
        <end position="126"/>
    </location>
</feature>
<keyword evidence="2" id="KW-0813">Transport</keyword>
<dbReference type="InterPro" id="IPR036259">
    <property type="entry name" value="MFS_trans_sf"/>
</dbReference>
<feature type="transmembrane region" description="Helical" evidence="7">
    <location>
        <begin position="238"/>
        <end position="264"/>
    </location>
</feature>
<name>A0A202BGH7_CHRVL</name>
<feature type="transmembrane region" description="Helical" evidence="7">
    <location>
        <begin position="383"/>
        <end position="408"/>
    </location>
</feature>
<comment type="subcellular location">
    <subcellularLocation>
        <location evidence="1">Cell membrane</location>
        <topology evidence="1">Multi-pass membrane protein</topology>
    </subcellularLocation>
</comment>
<feature type="transmembrane region" description="Helical" evidence="7">
    <location>
        <begin position="270"/>
        <end position="291"/>
    </location>
</feature>
<keyword evidence="5 7" id="KW-1133">Transmembrane helix</keyword>
<dbReference type="PANTHER" id="PTHR23513">
    <property type="entry name" value="INTEGRAL MEMBRANE EFFLUX PROTEIN-RELATED"/>
    <property type="match status" value="1"/>
</dbReference>
<evidence type="ECO:0000256" key="3">
    <source>
        <dbReference type="ARBA" id="ARBA00022475"/>
    </source>
</evidence>
<protein>
    <recommendedName>
        <fullName evidence="10">MFS transporter</fullName>
    </recommendedName>
</protein>
<dbReference type="GO" id="GO:0005886">
    <property type="term" value="C:plasma membrane"/>
    <property type="evidence" value="ECO:0007669"/>
    <property type="project" value="UniProtKB-SubCell"/>
</dbReference>
<dbReference type="PANTHER" id="PTHR23513:SF9">
    <property type="entry name" value="ENTEROBACTIN EXPORTER ENTS"/>
    <property type="match status" value="1"/>
</dbReference>
<evidence type="ECO:0000256" key="7">
    <source>
        <dbReference type="SAM" id="Phobius"/>
    </source>
</evidence>
<keyword evidence="4 7" id="KW-0812">Transmembrane</keyword>
<evidence type="ECO:0008006" key="10">
    <source>
        <dbReference type="Google" id="ProtNLM"/>
    </source>
</evidence>
<evidence type="ECO:0000313" key="9">
    <source>
        <dbReference type="Proteomes" id="UP000196342"/>
    </source>
</evidence>
<dbReference type="AlphaFoldDB" id="A0A202BGH7"/>
<evidence type="ECO:0000256" key="1">
    <source>
        <dbReference type="ARBA" id="ARBA00004651"/>
    </source>
</evidence>
<feature type="transmembrane region" description="Helical" evidence="7">
    <location>
        <begin position="50"/>
        <end position="71"/>
    </location>
</feature>
<feature type="transmembrane region" description="Helical" evidence="7">
    <location>
        <begin position="326"/>
        <end position="346"/>
    </location>
</feature>
<comment type="caution">
    <text evidence="8">The sequence shown here is derived from an EMBL/GenBank/DDBJ whole genome shotgun (WGS) entry which is preliminary data.</text>
</comment>
<dbReference type="SUPFAM" id="SSF103473">
    <property type="entry name" value="MFS general substrate transporter"/>
    <property type="match status" value="1"/>
</dbReference>
<sequence length="415" mass="44784">MPIASNIQIMSIFKNRVAKNLLLAILCSSIGVGVHILAMGQLLFELTGSITAMATILSFQGLGAICVLPFAGPLVDHLDAKKVYLACDLSRAATMAIIILLAASRIDGMVLLITVAAIFLALIDNVHRSALFKFTGLNIPDELQGELNAKIGVMFQIGVLSGMALLGIILYRSSPIYALIFDVLGSLISAWIMARQPSVSAAPRDNAAQTGWRPGALLQQVLHGWLHLLRQAAKQSTVLVMLALCSADFILSYSLNVLVVPLVAKYYAGASWPISAMEGTMAIGMIAASFFTRRTLAQKMLPIWLFLQAGSTLLLSLATAPLWHFAAFFIIGFASLNSITWLLTALQRQASESDKGKMASLRLLSIGLGTALSMPLVSNMSRISFSFALQGCALIMMCFFMLSLWVAYRFQPIHA</sequence>
<feature type="transmembrane region" description="Helical" evidence="7">
    <location>
        <begin position="21"/>
        <end position="44"/>
    </location>
</feature>
<keyword evidence="6 7" id="KW-0472">Membrane</keyword>
<gene>
    <name evidence="8" type="ORF">CBW21_00320</name>
</gene>
<dbReference type="Gene3D" id="1.20.1250.20">
    <property type="entry name" value="MFS general substrate transporter like domains"/>
    <property type="match status" value="1"/>
</dbReference>
<dbReference type="EMBL" id="NHOO01000001">
    <property type="protein sequence ID" value="OVE50472.1"/>
    <property type="molecule type" value="Genomic_DNA"/>
</dbReference>
<evidence type="ECO:0000256" key="4">
    <source>
        <dbReference type="ARBA" id="ARBA00022692"/>
    </source>
</evidence>
<dbReference type="GO" id="GO:0022857">
    <property type="term" value="F:transmembrane transporter activity"/>
    <property type="evidence" value="ECO:0007669"/>
    <property type="project" value="InterPro"/>
</dbReference>
<dbReference type="InterPro" id="IPR011701">
    <property type="entry name" value="MFS"/>
</dbReference>
<feature type="transmembrane region" description="Helical" evidence="7">
    <location>
        <begin position="147"/>
        <end position="170"/>
    </location>
</feature>
<feature type="transmembrane region" description="Helical" evidence="7">
    <location>
        <begin position="303"/>
        <end position="320"/>
    </location>
</feature>
<keyword evidence="9" id="KW-1185">Reference proteome</keyword>
<feature type="transmembrane region" description="Helical" evidence="7">
    <location>
        <begin position="358"/>
        <end position="377"/>
    </location>
</feature>
<accession>A0A202BGH7</accession>
<dbReference type="Pfam" id="PF07690">
    <property type="entry name" value="MFS_1"/>
    <property type="match status" value="1"/>
</dbReference>
<dbReference type="Proteomes" id="UP000196342">
    <property type="component" value="Unassembled WGS sequence"/>
</dbReference>
<keyword evidence="3" id="KW-1003">Cell membrane</keyword>
<proteinExistence type="predicted"/>
<organism evidence="8 9">
    <name type="scientific">Chromobacterium violaceum</name>
    <dbReference type="NCBI Taxonomy" id="536"/>
    <lineage>
        <taxon>Bacteria</taxon>
        <taxon>Pseudomonadati</taxon>
        <taxon>Pseudomonadota</taxon>
        <taxon>Betaproteobacteria</taxon>
        <taxon>Neisseriales</taxon>
        <taxon>Chromobacteriaceae</taxon>
        <taxon>Chromobacterium</taxon>
    </lineage>
</organism>
<reference evidence="8 9" key="1">
    <citation type="submission" date="2017-05" db="EMBL/GenBank/DDBJ databases">
        <title>Chromobacterium violaceum GHPS1 isolated from Hydrocarbon polluted soil in French Guiana display an awesome secondary metabolite arsenal and a battery of drug and heavy-metal-resistance and detoxification of xenobiotics proteins.</title>
        <authorList>
            <person name="Belbahri L."/>
        </authorList>
    </citation>
    <scope>NUCLEOTIDE SEQUENCE [LARGE SCALE GENOMIC DNA]</scope>
    <source>
        <strain evidence="8 9">GHPS1</strain>
    </source>
</reference>
<evidence type="ECO:0000256" key="2">
    <source>
        <dbReference type="ARBA" id="ARBA00022448"/>
    </source>
</evidence>
<evidence type="ECO:0000256" key="6">
    <source>
        <dbReference type="ARBA" id="ARBA00023136"/>
    </source>
</evidence>
<evidence type="ECO:0000256" key="5">
    <source>
        <dbReference type="ARBA" id="ARBA00022989"/>
    </source>
</evidence>
<evidence type="ECO:0000313" key="8">
    <source>
        <dbReference type="EMBL" id="OVE50472.1"/>
    </source>
</evidence>